<dbReference type="EMBL" id="BNCO01000011">
    <property type="protein sequence ID" value="GIL51689.1"/>
    <property type="molecule type" value="Genomic_DNA"/>
</dbReference>
<proteinExistence type="predicted"/>
<dbReference type="PANTHER" id="PTHR40624">
    <property type="entry name" value="BIOSYNTHESIS MONOOXYGENASE, PUTATIVE (AFU_ORTHOLOGUE AFUA_1G12025)-RELATED"/>
    <property type="match status" value="1"/>
</dbReference>
<evidence type="ECO:0000313" key="2">
    <source>
        <dbReference type="EMBL" id="GIL51689.1"/>
    </source>
</evidence>
<dbReference type="Proteomes" id="UP000747399">
    <property type="component" value="Unassembled WGS sequence"/>
</dbReference>
<gene>
    <name evidence="2" type="ORF">Vafri_7626</name>
</gene>
<protein>
    <recommendedName>
        <fullName evidence="1">ABM domain-containing protein</fullName>
    </recommendedName>
</protein>
<dbReference type="AlphaFoldDB" id="A0A8J4B2G7"/>
<feature type="domain" description="ABM" evidence="1">
    <location>
        <begin position="44"/>
        <end position="138"/>
    </location>
</feature>
<dbReference type="InterPro" id="IPR007138">
    <property type="entry name" value="ABM_dom"/>
</dbReference>
<dbReference type="PROSITE" id="PS51725">
    <property type="entry name" value="ABM"/>
    <property type="match status" value="1"/>
</dbReference>
<dbReference type="PANTHER" id="PTHR40624:SF1">
    <property type="entry name" value="BIOSYNTHESIS MONOOXYGENASE, PUTATIVE (AFU_ORTHOLOGUE AFUA_1G12025)-RELATED"/>
    <property type="match status" value="1"/>
</dbReference>
<evidence type="ECO:0000259" key="1">
    <source>
        <dbReference type="PROSITE" id="PS51725"/>
    </source>
</evidence>
<sequence length="147" mass="16707">MLIHKQCISCKPIRSTSVVNPGRPIRTRALGNQQIEMASDGKVYVVLVKGKVKEGQAALFEKCFAPLARHVTRNEAGCWSYQLSWSDADPDSFIIFERYVSKAYLEDVHWKSGPFLQLRKDLEEAGVEWVTKDITTYYETGAGFMTR</sequence>
<reference evidence="2" key="1">
    <citation type="journal article" date="2021" name="Proc. Natl. Acad. Sci. U.S.A.">
        <title>Three genomes in the algal genus Volvox reveal the fate of a haploid sex-determining region after a transition to homothallism.</title>
        <authorList>
            <person name="Yamamoto K."/>
            <person name="Hamaji T."/>
            <person name="Kawai-Toyooka H."/>
            <person name="Matsuzaki R."/>
            <person name="Takahashi F."/>
            <person name="Nishimura Y."/>
            <person name="Kawachi M."/>
            <person name="Noguchi H."/>
            <person name="Minakuchi Y."/>
            <person name="Umen J.G."/>
            <person name="Toyoda A."/>
            <person name="Nozaki H."/>
        </authorList>
    </citation>
    <scope>NUCLEOTIDE SEQUENCE</scope>
    <source>
        <strain evidence="2">NIES-3780</strain>
    </source>
</reference>
<accession>A0A8J4B2G7</accession>
<organism evidence="2 3">
    <name type="scientific">Volvox africanus</name>
    <dbReference type="NCBI Taxonomy" id="51714"/>
    <lineage>
        <taxon>Eukaryota</taxon>
        <taxon>Viridiplantae</taxon>
        <taxon>Chlorophyta</taxon>
        <taxon>core chlorophytes</taxon>
        <taxon>Chlorophyceae</taxon>
        <taxon>CS clade</taxon>
        <taxon>Chlamydomonadales</taxon>
        <taxon>Volvocaceae</taxon>
        <taxon>Volvox</taxon>
    </lineage>
</organism>
<dbReference type="Pfam" id="PF03992">
    <property type="entry name" value="ABM"/>
    <property type="match status" value="1"/>
</dbReference>
<keyword evidence="3" id="KW-1185">Reference proteome</keyword>
<evidence type="ECO:0000313" key="3">
    <source>
        <dbReference type="Proteomes" id="UP000747399"/>
    </source>
</evidence>
<dbReference type="Gene3D" id="3.30.70.100">
    <property type="match status" value="1"/>
</dbReference>
<comment type="caution">
    <text evidence="2">The sequence shown here is derived from an EMBL/GenBank/DDBJ whole genome shotgun (WGS) entry which is preliminary data.</text>
</comment>
<dbReference type="InterPro" id="IPR011008">
    <property type="entry name" value="Dimeric_a/b-barrel"/>
</dbReference>
<dbReference type="SUPFAM" id="SSF54909">
    <property type="entry name" value="Dimeric alpha+beta barrel"/>
    <property type="match status" value="1"/>
</dbReference>
<name>A0A8J4B2G7_9CHLO</name>